<feature type="region of interest" description="Disordered" evidence="1">
    <location>
        <begin position="1"/>
        <end position="36"/>
    </location>
</feature>
<organism evidence="2 3">
    <name type="scientific">Armillaria gallica</name>
    <name type="common">Bulbous honey fungus</name>
    <name type="synonym">Armillaria bulbosa</name>
    <dbReference type="NCBI Taxonomy" id="47427"/>
    <lineage>
        <taxon>Eukaryota</taxon>
        <taxon>Fungi</taxon>
        <taxon>Dikarya</taxon>
        <taxon>Basidiomycota</taxon>
        <taxon>Agaricomycotina</taxon>
        <taxon>Agaricomycetes</taxon>
        <taxon>Agaricomycetidae</taxon>
        <taxon>Agaricales</taxon>
        <taxon>Marasmiineae</taxon>
        <taxon>Physalacriaceae</taxon>
        <taxon>Armillaria</taxon>
    </lineage>
</organism>
<reference evidence="3" key="1">
    <citation type="journal article" date="2017" name="Nat. Ecol. Evol.">
        <title>Genome expansion and lineage-specific genetic innovations in the forest pathogenic fungi Armillaria.</title>
        <authorList>
            <person name="Sipos G."/>
            <person name="Prasanna A.N."/>
            <person name="Walter M.C."/>
            <person name="O'Connor E."/>
            <person name="Balint B."/>
            <person name="Krizsan K."/>
            <person name="Kiss B."/>
            <person name="Hess J."/>
            <person name="Varga T."/>
            <person name="Slot J."/>
            <person name="Riley R."/>
            <person name="Boka B."/>
            <person name="Rigling D."/>
            <person name="Barry K."/>
            <person name="Lee J."/>
            <person name="Mihaltcheva S."/>
            <person name="LaButti K."/>
            <person name="Lipzen A."/>
            <person name="Waldron R."/>
            <person name="Moloney N.M."/>
            <person name="Sperisen C."/>
            <person name="Kredics L."/>
            <person name="Vagvoelgyi C."/>
            <person name="Patrignani A."/>
            <person name="Fitzpatrick D."/>
            <person name="Nagy I."/>
            <person name="Doyle S."/>
            <person name="Anderson J.B."/>
            <person name="Grigoriev I.V."/>
            <person name="Gueldener U."/>
            <person name="Muensterkoetter M."/>
            <person name="Nagy L.G."/>
        </authorList>
    </citation>
    <scope>NUCLEOTIDE SEQUENCE [LARGE SCALE GENOMIC DNA]</scope>
    <source>
        <strain evidence="3">Ar21-2</strain>
    </source>
</reference>
<evidence type="ECO:0000256" key="1">
    <source>
        <dbReference type="SAM" id="MobiDB-lite"/>
    </source>
</evidence>
<dbReference type="InParanoid" id="A0A2H3CA93"/>
<evidence type="ECO:0000313" key="2">
    <source>
        <dbReference type="EMBL" id="PBK79995.1"/>
    </source>
</evidence>
<keyword evidence="3" id="KW-1185">Reference proteome</keyword>
<protein>
    <submittedName>
        <fullName evidence="2">Uncharacterized protein</fullName>
    </submittedName>
</protein>
<dbReference type="AlphaFoldDB" id="A0A2H3CA93"/>
<sequence>MNGKGKQSAGDSRTAYSEPERTGGPTNTTRNPEYRLDGKNYIPNWRTAQAFEHKIVAQDGYVGRPWLDDLNSVDWASISDILRQENYSKLEEVVMLRVNSHLLDEAMDIIMDRMKGLLEKNPSVDLVLSNSRQPVMVPLFGW</sequence>
<accession>A0A2H3CA93</accession>
<name>A0A2H3CA93_ARMGA</name>
<dbReference type="Proteomes" id="UP000217790">
    <property type="component" value="Unassembled WGS sequence"/>
</dbReference>
<gene>
    <name evidence="2" type="ORF">ARMGADRAFT_1099688</name>
</gene>
<dbReference type="OrthoDB" id="10303914at2759"/>
<proteinExistence type="predicted"/>
<dbReference type="EMBL" id="KZ293755">
    <property type="protein sequence ID" value="PBK79995.1"/>
    <property type="molecule type" value="Genomic_DNA"/>
</dbReference>
<evidence type="ECO:0000313" key="3">
    <source>
        <dbReference type="Proteomes" id="UP000217790"/>
    </source>
</evidence>